<comment type="caution">
    <text evidence="2">The sequence shown here is derived from an EMBL/GenBank/DDBJ whole genome shotgun (WGS) entry which is preliminary data.</text>
</comment>
<name>A0ABQ8CDQ9_BRANA</name>
<reference evidence="2 3" key="1">
    <citation type="submission" date="2021-05" db="EMBL/GenBank/DDBJ databases">
        <title>Genome Assembly of Synthetic Allotetraploid Brassica napus Reveals Homoeologous Exchanges between Subgenomes.</title>
        <authorList>
            <person name="Davis J.T."/>
        </authorList>
    </citation>
    <scope>NUCLEOTIDE SEQUENCE [LARGE SCALE GENOMIC DNA]</scope>
    <source>
        <strain evidence="3">cv. Da-Ae</strain>
        <tissue evidence="2">Seedling</tissue>
    </source>
</reference>
<organism evidence="2 3">
    <name type="scientific">Brassica napus</name>
    <name type="common">Rape</name>
    <dbReference type="NCBI Taxonomy" id="3708"/>
    <lineage>
        <taxon>Eukaryota</taxon>
        <taxon>Viridiplantae</taxon>
        <taxon>Streptophyta</taxon>
        <taxon>Embryophyta</taxon>
        <taxon>Tracheophyta</taxon>
        <taxon>Spermatophyta</taxon>
        <taxon>Magnoliopsida</taxon>
        <taxon>eudicotyledons</taxon>
        <taxon>Gunneridae</taxon>
        <taxon>Pentapetalae</taxon>
        <taxon>rosids</taxon>
        <taxon>malvids</taxon>
        <taxon>Brassicales</taxon>
        <taxon>Brassicaceae</taxon>
        <taxon>Brassiceae</taxon>
        <taxon>Brassica</taxon>
    </lineage>
</organism>
<proteinExistence type="predicted"/>
<evidence type="ECO:0000256" key="1">
    <source>
        <dbReference type="SAM" id="MobiDB-lite"/>
    </source>
</evidence>
<accession>A0ABQ8CDQ9</accession>
<dbReference type="Proteomes" id="UP000824890">
    <property type="component" value="Unassembled WGS sequence"/>
</dbReference>
<protein>
    <submittedName>
        <fullName evidence="2">Uncharacterized protein</fullName>
    </submittedName>
</protein>
<dbReference type="EMBL" id="JAGKQM010000008">
    <property type="protein sequence ID" value="KAH0914530.1"/>
    <property type="molecule type" value="Genomic_DNA"/>
</dbReference>
<feature type="region of interest" description="Disordered" evidence="1">
    <location>
        <begin position="106"/>
        <end position="131"/>
    </location>
</feature>
<evidence type="ECO:0000313" key="3">
    <source>
        <dbReference type="Proteomes" id="UP000824890"/>
    </source>
</evidence>
<gene>
    <name evidence="2" type="ORF">HID58_028976</name>
</gene>
<feature type="compositionally biased region" description="Basic residues" evidence="1">
    <location>
        <begin position="119"/>
        <end position="131"/>
    </location>
</feature>
<evidence type="ECO:0000313" key="2">
    <source>
        <dbReference type="EMBL" id="KAH0914530.1"/>
    </source>
</evidence>
<sequence length="131" mass="15018">MILMFRLQSCERGAESRNKKVVCHLAASPKGNIDTYMKKFLEGLVQAYFMTFAEKFYQHFSDRLGMIETEFETETTQLRTASDRTEQFETVVTDMLGKIVTESIIDTGPNTSKKDTAPSKKKVAKEKKVKY</sequence>
<keyword evidence="3" id="KW-1185">Reference proteome</keyword>